<dbReference type="GeneID" id="95456257"/>
<protein>
    <recommendedName>
        <fullName evidence="12">DUF4333 domain-containing protein</fullName>
    </recommendedName>
</protein>
<dbReference type="Proteomes" id="UP000642014">
    <property type="component" value="Unassembled WGS sequence"/>
</dbReference>
<evidence type="ECO:0000256" key="5">
    <source>
        <dbReference type="ARBA" id="ARBA00022989"/>
    </source>
</evidence>
<dbReference type="RefSeq" id="WP_152370644.1">
    <property type="nucleotide sequence ID" value="NZ_BMSJ01000001.1"/>
</dbReference>
<dbReference type="AlphaFoldDB" id="A0AAV4KDI1"/>
<proteinExistence type="inferred from homology"/>
<evidence type="ECO:0000256" key="7">
    <source>
        <dbReference type="SAM" id="SignalP"/>
    </source>
</evidence>
<evidence type="ECO:0000256" key="2">
    <source>
        <dbReference type="ARBA" id="ARBA00007531"/>
    </source>
</evidence>
<reference evidence="8 11" key="1">
    <citation type="journal article" date="2014" name="Int. J. Syst. Evol. Microbiol.">
        <title>Complete genome sequence of Corynebacterium casei LMG S-19264T (=DSM 44701T), isolated from a smear-ripened cheese.</title>
        <authorList>
            <consortium name="US DOE Joint Genome Institute (JGI-PGF)"/>
            <person name="Walter F."/>
            <person name="Albersmeier A."/>
            <person name="Kalinowski J."/>
            <person name="Ruckert C."/>
        </authorList>
    </citation>
    <scope>NUCLEOTIDE SEQUENCE [LARGE SCALE GENOMIC DNA]</scope>
    <source>
        <strain evidence="8 11">JCM 4205</strain>
    </source>
</reference>
<keyword evidence="5" id="KW-1133">Transmembrane helix</keyword>
<evidence type="ECO:0008006" key="12">
    <source>
        <dbReference type="Google" id="ProtNLM"/>
    </source>
</evidence>
<keyword evidence="4" id="KW-0812">Transmembrane</keyword>
<evidence type="ECO:0000256" key="1">
    <source>
        <dbReference type="ARBA" id="ARBA00004236"/>
    </source>
</evidence>
<dbReference type="InterPro" id="IPR038468">
    <property type="entry name" value="MmpS_C"/>
</dbReference>
<keyword evidence="7" id="KW-0732">Signal</keyword>
<evidence type="ECO:0000313" key="11">
    <source>
        <dbReference type="Proteomes" id="UP000642014"/>
    </source>
</evidence>
<comment type="similarity">
    <text evidence="2">Belongs to the MmpS family.</text>
</comment>
<dbReference type="Proteomes" id="UP000326029">
    <property type="component" value="Chromosome"/>
</dbReference>
<evidence type="ECO:0000256" key="3">
    <source>
        <dbReference type="ARBA" id="ARBA00022475"/>
    </source>
</evidence>
<evidence type="ECO:0000256" key="6">
    <source>
        <dbReference type="ARBA" id="ARBA00023136"/>
    </source>
</evidence>
<keyword evidence="10" id="KW-1185">Reference proteome</keyword>
<organism evidence="8 11">
    <name type="scientific">Streptomyces cinereoruber</name>
    <dbReference type="NCBI Taxonomy" id="67260"/>
    <lineage>
        <taxon>Bacteria</taxon>
        <taxon>Bacillati</taxon>
        <taxon>Actinomycetota</taxon>
        <taxon>Actinomycetes</taxon>
        <taxon>Kitasatosporales</taxon>
        <taxon>Streptomycetaceae</taxon>
        <taxon>Streptomyces</taxon>
    </lineage>
</organism>
<name>A0AAV4KDI1_9ACTN</name>
<dbReference type="GO" id="GO:0005886">
    <property type="term" value="C:plasma membrane"/>
    <property type="evidence" value="ECO:0007669"/>
    <property type="project" value="UniProtKB-SubCell"/>
</dbReference>
<dbReference type="EMBL" id="BMSJ01000001">
    <property type="protein sequence ID" value="GGR07982.1"/>
    <property type="molecule type" value="Genomic_DNA"/>
</dbReference>
<sequence length="149" mass="15487">MKRTARTARTASTARTVRTAVSALAVTGLALGLGACSEAAEKAVDQVDKSVNETYEVTYEITGSSIESIDYHAGGGTAMEPKVESEKKPATPWKKTVTLKGIMPPAVMPVSLNPSDLTCKITYNGKVIKEAKAEQAMAGGCVAVSPIVG</sequence>
<evidence type="ECO:0000313" key="8">
    <source>
        <dbReference type="EMBL" id="GGR07982.1"/>
    </source>
</evidence>
<evidence type="ECO:0000313" key="10">
    <source>
        <dbReference type="Proteomes" id="UP000326029"/>
    </source>
</evidence>
<feature type="signal peptide" evidence="7">
    <location>
        <begin position="1"/>
        <end position="39"/>
    </location>
</feature>
<reference evidence="8" key="3">
    <citation type="submission" date="2023-08" db="EMBL/GenBank/DDBJ databases">
        <authorList>
            <person name="Sun Q."/>
            <person name="Ohkuma M."/>
        </authorList>
    </citation>
    <scope>NUCLEOTIDE SEQUENCE</scope>
    <source>
        <strain evidence="8">JCM 4205</strain>
    </source>
</reference>
<comment type="subcellular location">
    <subcellularLocation>
        <location evidence="1">Cell membrane</location>
    </subcellularLocation>
</comment>
<dbReference type="Gene3D" id="2.60.40.2880">
    <property type="entry name" value="MmpS1-5, C-terminal soluble domain"/>
    <property type="match status" value="1"/>
</dbReference>
<evidence type="ECO:0000256" key="4">
    <source>
        <dbReference type="ARBA" id="ARBA00022692"/>
    </source>
</evidence>
<feature type="chain" id="PRO_5043921176" description="DUF4333 domain-containing protein" evidence="7">
    <location>
        <begin position="40"/>
        <end position="149"/>
    </location>
</feature>
<keyword evidence="6" id="KW-0472">Membrane</keyword>
<evidence type="ECO:0000313" key="9">
    <source>
        <dbReference type="EMBL" id="QEV34347.1"/>
    </source>
</evidence>
<keyword evidence="3" id="KW-1003">Cell membrane</keyword>
<gene>
    <name evidence="9" type="ORF">CP977_21090</name>
    <name evidence="8" type="ORF">GCM10010497_07010</name>
</gene>
<dbReference type="EMBL" id="CP023693">
    <property type="protein sequence ID" value="QEV34347.1"/>
    <property type="molecule type" value="Genomic_DNA"/>
</dbReference>
<accession>A0AAV4KDI1</accession>
<dbReference type="Pfam" id="PF05423">
    <property type="entry name" value="Mycobact_memb"/>
    <property type="match status" value="1"/>
</dbReference>
<reference evidence="9 10" key="2">
    <citation type="submission" date="2017-09" db="EMBL/GenBank/DDBJ databases">
        <authorList>
            <person name="Lee N."/>
            <person name="Cho B.-K."/>
        </authorList>
    </citation>
    <scope>NUCLEOTIDE SEQUENCE [LARGE SCALE GENOMIC DNA]</scope>
    <source>
        <strain evidence="9 10">ATCC 19740</strain>
    </source>
</reference>
<dbReference type="InterPro" id="IPR008693">
    <property type="entry name" value="MmpS"/>
</dbReference>